<organism evidence="2 3">
    <name type="scientific">Scytonema millei VB511283</name>
    <dbReference type="NCBI Taxonomy" id="1245923"/>
    <lineage>
        <taxon>Bacteria</taxon>
        <taxon>Bacillati</taxon>
        <taxon>Cyanobacteriota</taxon>
        <taxon>Cyanophyceae</taxon>
        <taxon>Nostocales</taxon>
        <taxon>Scytonemataceae</taxon>
        <taxon>Scytonema</taxon>
    </lineage>
</organism>
<feature type="region of interest" description="Disordered" evidence="1">
    <location>
        <begin position="58"/>
        <end position="84"/>
    </location>
</feature>
<dbReference type="OrthoDB" id="517121at2"/>
<dbReference type="Gene3D" id="2.40.160.170">
    <property type="match status" value="1"/>
</dbReference>
<dbReference type="EMBL" id="JTJC03000001">
    <property type="protein sequence ID" value="NHC34354.1"/>
    <property type="molecule type" value="Genomic_DNA"/>
</dbReference>
<keyword evidence="3" id="KW-1185">Reference proteome</keyword>
<comment type="caution">
    <text evidence="2">The sequence shown here is derived from an EMBL/GenBank/DDBJ whole genome shotgun (WGS) entry which is preliminary data.</text>
</comment>
<evidence type="ECO:0000313" key="3">
    <source>
        <dbReference type="Proteomes" id="UP000031532"/>
    </source>
</evidence>
<sequence>MIVRKVDLQAQNNHRDLSHNASDLQPRSEPILAEKSMEAKLLAQEIDLETFCRNYPYNSRCTNPNPTPEREEKQLETPPVESKTSGFALSAKASTLGFGIEGTGTISPNFNGRLGFNYFDFSIDTEKSDIDYDADIQLLSATALIDWFPSSRSEFRITGGIAYNDNKVDATARSAATLDIGGVEFPAAAVGQLEGEATFPNTISPYIGIGYGNPVKRDRRFTFSIDLGILFTGSPEVELNATGPASSLLDVPLVGSVLNDAIEREEEDIEDDLDGLSIYPVLTLGISYQF</sequence>
<evidence type="ECO:0000256" key="1">
    <source>
        <dbReference type="SAM" id="MobiDB-lite"/>
    </source>
</evidence>
<evidence type="ECO:0000313" key="2">
    <source>
        <dbReference type="EMBL" id="NHC34354.1"/>
    </source>
</evidence>
<feature type="region of interest" description="Disordered" evidence="1">
    <location>
        <begin position="1"/>
        <end position="27"/>
    </location>
</feature>
<accession>A0A9X5E540</accession>
<proteinExistence type="predicted"/>
<dbReference type="AlphaFoldDB" id="A0A9X5E540"/>
<feature type="compositionally biased region" description="Basic and acidic residues" evidence="1">
    <location>
        <begin position="1"/>
        <end position="18"/>
    </location>
</feature>
<name>A0A9X5E540_9CYAN</name>
<protein>
    <recommendedName>
        <fullName evidence="4">Outer membrane protein beta-barrel domain-containing protein</fullName>
    </recommendedName>
</protein>
<dbReference type="Proteomes" id="UP000031532">
    <property type="component" value="Unassembled WGS sequence"/>
</dbReference>
<reference evidence="2 3" key="1">
    <citation type="journal article" date="2015" name="Genome Announc.">
        <title>Draft Genome Sequence of the Terrestrial Cyanobacterium Scytonema millei VB511283, Isolated from Eastern India.</title>
        <authorList>
            <person name="Sen D."/>
            <person name="Chandrababunaidu M.M."/>
            <person name="Singh D."/>
            <person name="Sanghi N."/>
            <person name="Ghorai A."/>
            <person name="Mishra G.P."/>
            <person name="Madduluri M."/>
            <person name="Adhikary S.P."/>
            <person name="Tripathy S."/>
        </authorList>
    </citation>
    <scope>NUCLEOTIDE SEQUENCE [LARGE SCALE GENOMIC DNA]</scope>
    <source>
        <strain evidence="2 3">VB511283</strain>
    </source>
</reference>
<gene>
    <name evidence="2" type="ORF">QH73_0006720</name>
</gene>
<evidence type="ECO:0008006" key="4">
    <source>
        <dbReference type="Google" id="ProtNLM"/>
    </source>
</evidence>